<reference evidence="8" key="1">
    <citation type="submission" date="2024-10" db="EMBL/GenBank/DDBJ databases">
        <authorList>
            <person name="Ryan C."/>
        </authorList>
    </citation>
    <scope>NUCLEOTIDE SEQUENCE [LARGE SCALE GENOMIC DNA]</scope>
</reference>
<feature type="domain" description="Major facilitator superfamily (MFS) profile" evidence="7">
    <location>
        <begin position="40"/>
        <end position="515"/>
    </location>
</feature>
<evidence type="ECO:0000256" key="3">
    <source>
        <dbReference type="ARBA" id="ARBA00022692"/>
    </source>
</evidence>
<dbReference type="AlphaFoldDB" id="A0ABC8WYY2"/>
<sequence>MEFLRGAFDFAESAGAAEMETYTTDDALTIMGFGKFQALVLAYAGMGWVAEAMEVMLLSFLGPVVREEWNLSPQDESLLSSVVFAGMLIGAFTWGFISDRYGRRTVLLLSTLLTSGLGFLSALSPNYLCLLVLRFFVGIGVGSGHVFASWFLEFVPAGNRGTWMVIFSFFWTIGTVLEASLAWIVLSALSWRWLLALSALPCFILLPFFRITPESPRYLCAHNRMSKATAVLERMANANQAALPQGVLTYHGETKTDSITRTPEDEHLISIREKEHTVVNALCSQSGVTDALRKLLSHNLRRSTLLLWFVFYASSFAYYGIALLTSQLSDVNRSCSSDLIFELQQKDGNLYKDTFITSLAEAPGLILSALLVDWFGRKATMCCLMFACCAFLGPLVLHQNELFTTTLLFGARACGTGGTTILCLYAPEVYPTSVRSTGVGIATAIGKIGGVVCPLVAVGMLRSCHQMAAILVFELRAGAAPCRSCLHPLPCGDQGPGDGLTHGVESVPLGIHMGL</sequence>
<evidence type="ECO:0000256" key="6">
    <source>
        <dbReference type="SAM" id="Phobius"/>
    </source>
</evidence>
<name>A0ABC8WYY2_9POAL</name>
<feature type="transmembrane region" description="Helical" evidence="6">
    <location>
        <begin position="78"/>
        <end position="97"/>
    </location>
</feature>
<keyword evidence="9" id="KW-1185">Reference proteome</keyword>
<dbReference type="Pfam" id="PF00083">
    <property type="entry name" value="Sugar_tr"/>
    <property type="match status" value="2"/>
</dbReference>
<keyword evidence="3 6" id="KW-0812">Transmembrane</keyword>
<feature type="transmembrane region" description="Helical" evidence="6">
    <location>
        <begin position="38"/>
        <end position="58"/>
    </location>
</feature>
<evidence type="ECO:0000313" key="8">
    <source>
        <dbReference type="EMBL" id="CAL4918016.1"/>
    </source>
</evidence>
<feature type="transmembrane region" description="Helical" evidence="6">
    <location>
        <begin position="106"/>
        <end position="125"/>
    </location>
</feature>
<dbReference type="GO" id="GO:0016020">
    <property type="term" value="C:membrane"/>
    <property type="evidence" value="ECO:0007669"/>
    <property type="project" value="UniProtKB-SubCell"/>
</dbReference>
<feature type="transmembrane region" description="Helical" evidence="6">
    <location>
        <begin position="305"/>
        <end position="324"/>
    </location>
</feature>
<dbReference type="EMBL" id="OZ075123">
    <property type="protein sequence ID" value="CAL4918016.1"/>
    <property type="molecule type" value="Genomic_DNA"/>
</dbReference>
<dbReference type="Proteomes" id="UP001497457">
    <property type="component" value="Chromosome 13rd"/>
</dbReference>
<evidence type="ECO:0000256" key="5">
    <source>
        <dbReference type="ARBA" id="ARBA00023136"/>
    </source>
</evidence>
<feature type="transmembrane region" description="Helical" evidence="6">
    <location>
        <begin position="164"/>
        <end position="185"/>
    </location>
</feature>
<proteinExistence type="predicted"/>
<keyword evidence="4 6" id="KW-1133">Transmembrane helix</keyword>
<dbReference type="PANTHER" id="PTHR23511:SF5">
    <property type="entry name" value="MAJOR FACILITATOR-TYPE TRANSPORTER HXNZ-RELATED"/>
    <property type="match status" value="1"/>
</dbReference>
<feature type="transmembrane region" description="Helical" evidence="6">
    <location>
        <begin position="355"/>
        <end position="372"/>
    </location>
</feature>
<organism evidence="8 9">
    <name type="scientific">Urochloa decumbens</name>
    <dbReference type="NCBI Taxonomy" id="240449"/>
    <lineage>
        <taxon>Eukaryota</taxon>
        <taxon>Viridiplantae</taxon>
        <taxon>Streptophyta</taxon>
        <taxon>Embryophyta</taxon>
        <taxon>Tracheophyta</taxon>
        <taxon>Spermatophyta</taxon>
        <taxon>Magnoliopsida</taxon>
        <taxon>Liliopsida</taxon>
        <taxon>Poales</taxon>
        <taxon>Poaceae</taxon>
        <taxon>PACMAD clade</taxon>
        <taxon>Panicoideae</taxon>
        <taxon>Panicodae</taxon>
        <taxon>Paniceae</taxon>
        <taxon>Melinidinae</taxon>
        <taxon>Urochloa</taxon>
    </lineage>
</organism>
<evidence type="ECO:0000256" key="4">
    <source>
        <dbReference type="ARBA" id="ARBA00022989"/>
    </source>
</evidence>
<feature type="transmembrane region" description="Helical" evidence="6">
    <location>
        <begin position="439"/>
        <end position="461"/>
    </location>
</feature>
<dbReference type="SUPFAM" id="SSF103473">
    <property type="entry name" value="MFS general substrate transporter"/>
    <property type="match status" value="1"/>
</dbReference>
<comment type="subcellular location">
    <subcellularLocation>
        <location evidence="1">Membrane</location>
        <topology evidence="1">Multi-pass membrane protein</topology>
    </subcellularLocation>
</comment>
<dbReference type="FunFam" id="1.20.1250.20:FF:000232">
    <property type="entry name" value="Organic cation/carnitine transporter 7"/>
    <property type="match status" value="1"/>
</dbReference>
<feature type="transmembrane region" description="Helical" evidence="6">
    <location>
        <begin position="131"/>
        <end position="152"/>
    </location>
</feature>
<evidence type="ECO:0000256" key="1">
    <source>
        <dbReference type="ARBA" id="ARBA00004141"/>
    </source>
</evidence>
<keyword evidence="5 6" id="KW-0472">Membrane</keyword>
<feature type="transmembrane region" description="Helical" evidence="6">
    <location>
        <begin position="191"/>
        <end position="209"/>
    </location>
</feature>
<accession>A0ABC8WYY2</accession>
<gene>
    <name evidence="8" type="ORF">URODEC1_LOCUS18918</name>
</gene>
<dbReference type="InterPro" id="IPR005828">
    <property type="entry name" value="MFS_sugar_transport-like"/>
</dbReference>
<dbReference type="InterPro" id="IPR036259">
    <property type="entry name" value="MFS_trans_sf"/>
</dbReference>
<evidence type="ECO:0000313" key="9">
    <source>
        <dbReference type="Proteomes" id="UP001497457"/>
    </source>
</evidence>
<protein>
    <recommendedName>
        <fullName evidence="7">Major facilitator superfamily (MFS) profile domain-containing protein</fullName>
    </recommendedName>
</protein>
<evidence type="ECO:0000256" key="2">
    <source>
        <dbReference type="ARBA" id="ARBA00022448"/>
    </source>
</evidence>
<keyword evidence="2" id="KW-0813">Transport</keyword>
<dbReference type="InterPro" id="IPR020846">
    <property type="entry name" value="MFS_dom"/>
</dbReference>
<dbReference type="PANTHER" id="PTHR23511">
    <property type="entry name" value="SYNAPTIC VESICLE GLYCOPROTEIN 2"/>
    <property type="match status" value="1"/>
</dbReference>
<dbReference type="PROSITE" id="PS50850">
    <property type="entry name" value="MFS"/>
    <property type="match status" value="1"/>
</dbReference>
<evidence type="ECO:0000259" key="7">
    <source>
        <dbReference type="PROSITE" id="PS50850"/>
    </source>
</evidence>
<dbReference type="Gene3D" id="1.20.1250.20">
    <property type="entry name" value="MFS general substrate transporter like domains"/>
    <property type="match status" value="1"/>
</dbReference>